<dbReference type="EMBL" id="SMMG02000001">
    <property type="protein sequence ID" value="KAA3489828.1"/>
    <property type="molecule type" value="Genomic_DNA"/>
</dbReference>
<dbReference type="Gene3D" id="3.10.580.10">
    <property type="entry name" value="CBS-domain"/>
    <property type="match status" value="1"/>
</dbReference>
<protein>
    <submittedName>
        <fullName evidence="3">Pentatricopeptide repeat-containing protein</fullName>
    </submittedName>
</protein>
<dbReference type="PANTHER" id="PTHR47581">
    <property type="entry name" value="OS09G0431600 PROTEIN"/>
    <property type="match status" value="1"/>
</dbReference>
<dbReference type="PROSITE" id="PS51371">
    <property type="entry name" value="CBS"/>
    <property type="match status" value="1"/>
</dbReference>
<keyword evidence="1" id="KW-0129">CBS domain</keyword>
<dbReference type="AlphaFoldDB" id="A0A5B6X7I4"/>
<feature type="domain" description="CBS" evidence="2">
    <location>
        <begin position="115"/>
        <end position="183"/>
    </location>
</feature>
<comment type="caution">
    <text evidence="3">The sequence shown here is derived from an EMBL/GenBank/DDBJ whole genome shotgun (WGS) entry which is preliminary data.</text>
</comment>
<accession>A0A5B6X7I4</accession>
<dbReference type="Pfam" id="PF00571">
    <property type="entry name" value="CBS"/>
    <property type="match status" value="1"/>
</dbReference>
<dbReference type="OrthoDB" id="185373at2759"/>
<reference evidence="4" key="1">
    <citation type="journal article" date="2019" name="Plant Biotechnol. J.">
        <title>Genome sequencing of the Australian wild diploid species Gossypium australe highlights disease resistance and delayed gland morphogenesis.</title>
        <authorList>
            <person name="Cai Y."/>
            <person name="Cai X."/>
            <person name="Wang Q."/>
            <person name="Wang P."/>
            <person name="Zhang Y."/>
            <person name="Cai C."/>
            <person name="Xu Y."/>
            <person name="Wang K."/>
            <person name="Zhou Z."/>
            <person name="Wang C."/>
            <person name="Geng S."/>
            <person name="Li B."/>
            <person name="Dong Q."/>
            <person name="Hou Y."/>
            <person name="Wang H."/>
            <person name="Ai P."/>
            <person name="Liu Z."/>
            <person name="Yi F."/>
            <person name="Sun M."/>
            <person name="An G."/>
            <person name="Cheng J."/>
            <person name="Zhang Y."/>
            <person name="Shi Q."/>
            <person name="Xie Y."/>
            <person name="Shi X."/>
            <person name="Chang Y."/>
            <person name="Huang F."/>
            <person name="Chen Y."/>
            <person name="Hong S."/>
            <person name="Mi L."/>
            <person name="Sun Q."/>
            <person name="Zhang L."/>
            <person name="Zhou B."/>
            <person name="Peng R."/>
            <person name="Zhang X."/>
            <person name="Liu F."/>
        </authorList>
    </citation>
    <scope>NUCLEOTIDE SEQUENCE [LARGE SCALE GENOMIC DNA]</scope>
    <source>
        <strain evidence="4">cv. PA1801</strain>
    </source>
</reference>
<proteinExistence type="predicted"/>
<dbReference type="Proteomes" id="UP000325315">
    <property type="component" value="Unassembled WGS sequence"/>
</dbReference>
<keyword evidence="4" id="KW-1185">Reference proteome</keyword>
<evidence type="ECO:0000313" key="3">
    <source>
        <dbReference type="EMBL" id="KAA3489828.1"/>
    </source>
</evidence>
<dbReference type="InterPro" id="IPR044781">
    <property type="entry name" value="At5g10690-like"/>
</dbReference>
<dbReference type="SUPFAM" id="SSF54631">
    <property type="entry name" value="CBS-domain pair"/>
    <property type="match status" value="1"/>
</dbReference>
<organism evidence="3 4">
    <name type="scientific">Gossypium australe</name>
    <dbReference type="NCBI Taxonomy" id="47621"/>
    <lineage>
        <taxon>Eukaryota</taxon>
        <taxon>Viridiplantae</taxon>
        <taxon>Streptophyta</taxon>
        <taxon>Embryophyta</taxon>
        <taxon>Tracheophyta</taxon>
        <taxon>Spermatophyta</taxon>
        <taxon>Magnoliopsida</taxon>
        <taxon>eudicotyledons</taxon>
        <taxon>Gunneridae</taxon>
        <taxon>Pentapetalae</taxon>
        <taxon>rosids</taxon>
        <taxon>malvids</taxon>
        <taxon>Malvales</taxon>
        <taxon>Malvaceae</taxon>
        <taxon>Malvoideae</taxon>
        <taxon>Gossypium</taxon>
    </lineage>
</organism>
<evidence type="ECO:0000313" key="4">
    <source>
        <dbReference type="Proteomes" id="UP000325315"/>
    </source>
</evidence>
<sequence length="194" mass="21590">MQVALRIEVVLGFNKSMLSPYLLPQVLPGNPIERIMLPLETVRPLPGSLELKKVVMRLYREPVVPIIDDWGSCIGLLHREDCCEVLPRMLLSNENIIADSILRDPVQMNAPLSAMMRSPPPCVTTTTSIGHVVDLVLKKKYKMVIVVKHSNLNGTTHGSRAVGVFTAEQLHNLVAAVPEGLKQKHTVRRSLTMF</sequence>
<name>A0A5B6X7I4_9ROSI</name>
<dbReference type="PANTHER" id="PTHR47581:SF2">
    <property type="entry name" value="OS09G0431600 PROTEIN"/>
    <property type="match status" value="1"/>
</dbReference>
<evidence type="ECO:0000259" key="2">
    <source>
        <dbReference type="PROSITE" id="PS51371"/>
    </source>
</evidence>
<dbReference type="InterPro" id="IPR000644">
    <property type="entry name" value="CBS_dom"/>
</dbReference>
<gene>
    <name evidence="3" type="ORF">EPI10_033393</name>
</gene>
<dbReference type="InterPro" id="IPR046342">
    <property type="entry name" value="CBS_dom_sf"/>
</dbReference>
<evidence type="ECO:0000256" key="1">
    <source>
        <dbReference type="PROSITE-ProRule" id="PRU00703"/>
    </source>
</evidence>